<protein>
    <recommendedName>
        <fullName evidence="2">Phosphoesterase</fullName>
        <ecNumber evidence="2">3.1.4.-</ecNumber>
    </recommendedName>
</protein>
<dbReference type="InterPro" id="IPR029052">
    <property type="entry name" value="Metallo-depent_PP-like"/>
</dbReference>
<accession>A0A844FSL7</accession>
<dbReference type="PANTHER" id="PTHR11124">
    <property type="entry name" value="VACUOLAR SORTING PROTEIN VPS29"/>
    <property type="match status" value="1"/>
</dbReference>
<organism evidence="4 5">
    <name type="scientific">Sharpea porci</name>
    <dbReference type="NCBI Taxonomy" id="2652286"/>
    <lineage>
        <taxon>Bacteria</taxon>
        <taxon>Bacillati</taxon>
        <taxon>Bacillota</taxon>
        <taxon>Erysipelotrichia</taxon>
        <taxon>Erysipelotrichales</taxon>
        <taxon>Coprobacillaceae</taxon>
        <taxon>Sharpea</taxon>
    </lineage>
</organism>
<comment type="cofactor">
    <cofactor evidence="2">
        <name>a divalent metal cation</name>
        <dbReference type="ChEBI" id="CHEBI:60240"/>
    </cofactor>
</comment>
<dbReference type="Gene3D" id="3.60.21.10">
    <property type="match status" value="1"/>
</dbReference>
<dbReference type="GO" id="GO:0046872">
    <property type="term" value="F:metal ion binding"/>
    <property type="evidence" value="ECO:0007669"/>
    <property type="project" value="UniProtKB-KW"/>
</dbReference>
<evidence type="ECO:0000313" key="4">
    <source>
        <dbReference type="EMBL" id="MST88452.1"/>
    </source>
</evidence>
<evidence type="ECO:0000256" key="2">
    <source>
        <dbReference type="RuleBase" id="RU362039"/>
    </source>
</evidence>
<reference evidence="4 5" key="1">
    <citation type="submission" date="2019-08" db="EMBL/GenBank/DDBJ databases">
        <title>In-depth cultivation of the pig gut microbiome towards novel bacterial diversity and tailored functional studies.</title>
        <authorList>
            <person name="Wylensek D."/>
            <person name="Hitch T.C.A."/>
            <person name="Clavel T."/>
        </authorList>
    </citation>
    <scope>NUCLEOTIDE SEQUENCE [LARGE SCALE GENOMIC DNA]</scope>
    <source>
        <strain evidence="4 5">CA-Schmier-601-WT-3</strain>
    </source>
</reference>
<dbReference type="NCBIfam" id="TIGR00040">
    <property type="entry name" value="yfcE"/>
    <property type="match status" value="1"/>
</dbReference>
<dbReference type="AlphaFoldDB" id="A0A844FSL7"/>
<keyword evidence="5" id="KW-1185">Reference proteome</keyword>
<evidence type="ECO:0000313" key="5">
    <source>
        <dbReference type="Proteomes" id="UP000442619"/>
    </source>
</evidence>
<gene>
    <name evidence="4" type="ORF">FYJ79_02455</name>
</gene>
<dbReference type="EC" id="3.1.4.-" evidence="2"/>
<dbReference type="Proteomes" id="UP000442619">
    <property type="component" value="Unassembled WGS sequence"/>
</dbReference>
<evidence type="ECO:0000259" key="3">
    <source>
        <dbReference type="Pfam" id="PF12850"/>
    </source>
</evidence>
<evidence type="ECO:0000256" key="1">
    <source>
        <dbReference type="ARBA" id="ARBA00008950"/>
    </source>
</evidence>
<sequence length="181" mass="21218">MRYLVVSDTHMYNDIFERITKNFHEQVDVMIHCGDSSLTPDDQLLTGYHVVRGNHDTSDFPDKIILGNILIIHGHLFHVYHGYKELLDFCHEYHIQYCFHGHTHVPTHQFIEGVHFINPGSTMMNRGSYGFGTFALASIENDKIDVHFYHHQTFEQVDEMVLSEGLKTLEEFKQLLHKYNK</sequence>
<dbReference type="SUPFAM" id="SSF56300">
    <property type="entry name" value="Metallo-dependent phosphatases"/>
    <property type="match status" value="1"/>
</dbReference>
<dbReference type="EMBL" id="VUNM01000002">
    <property type="protein sequence ID" value="MST88452.1"/>
    <property type="molecule type" value="Genomic_DNA"/>
</dbReference>
<proteinExistence type="inferred from homology"/>
<name>A0A844FSL7_9FIRM</name>
<comment type="similarity">
    <text evidence="1 2">Belongs to the metallophosphoesterase superfamily. YfcE family.</text>
</comment>
<dbReference type="GO" id="GO:0016787">
    <property type="term" value="F:hydrolase activity"/>
    <property type="evidence" value="ECO:0007669"/>
    <property type="project" value="UniProtKB-UniRule"/>
</dbReference>
<dbReference type="InterPro" id="IPR024654">
    <property type="entry name" value="Calcineurin-like_PHP_lpxH"/>
</dbReference>
<dbReference type="Pfam" id="PF12850">
    <property type="entry name" value="Metallophos_2"/>
    <property type="match status" value="1"/>
</dbReference>
<dbReference type="InterPro" id="IPR000979">
    <property type="entry name" value="Phosphodiesterase_MJ0936/Vps29"/>
</dbReference>
<comment type="caution">
    <text evidence="4">The sequence shown here is derived from an EMBL/GenBank/DDBJ whole genome shotgun (WGS) entry which is preliminary data.</text>
</comment>
<feature type="domain" description="Calcineurin-like phosphoesterase" evidence="3">
    <location>
        <begin position="1"/>
        <end position="141"/>
    </location>
</feature>
<dbReference type="RefSeq" id="WP_154514381.1">
    <property type="nucleotide sequence ID" value="NZ_VUNM01000002.1"/>
</dbReference>
<keyword evidence="2" id="KW-0479">Metal-binding</keyword>